<keyword evidence="1" id="KW-1133">Transmembrane helix</keyword>
<evidence type="ECO:0000313" key="3">
    <source>
        <dbReference type="Proteomes" id="UP000019202"/>
    </source>
</evidence>
<keyword evidence="1" id="KW-0812">Transmembrane</keyword>
<evidence type="ECO:0000313" key="2">
    <source>
        <dbReference type="EMBL" id="CDL81009.1"/>
    </source>
</evidence>
<dbReference type="Proteomes" id="UP000019202">
    <property type="component" value="Unassembled WGS sequence"/>
</dbReference>
<accession>W1IRF5</accession>
<keyword evidence="3" id="KW-1185">Reference proteome</keyword>
<sequence length="46" mass="5143">MTCGLSIWIVAAIVSLCLLSLNVLESSWIVLLSNYQWKLGCLLIFD</sequence>
<dbReference type="AlphaFoldDB" id="W1IRF5"/>
<evidence type="ECO:0000256" key="1">
    <source>
        <dbReference type="SAM" id="Phobius"/>
    </source>
</evidence>
<gene>
    <name evidence="2" type="ORF">XSR1_100058</name>
</gene>
<keyword evidence="1" id="KW-0472">Membrane</keyword>
<reference evidence="2" key="1">
    <citation type="submission" date="2013-11" db="EMBL/GenBank/DDBJ databases">
        <title>Draft genome sequence and annotation of the entomopathogenic bacteria, Xenorhabdus cabanillasi strain JM26 and Xenorhabdus szentirmai strain DSM 16338.</title>
        <authorList>
            <person name="Gualtieri M."/>
            <person name="Ogier J.C."/>
            <person name="Pages S."/>
            <person name="Givaudan A."/>
            <person name="Gaudriault S."/>
        </authorList>
    </citation>
    <scope>NUCLEOTIDE SEQUENCE [LARGE SCALE GENOMIC DNA]</scope>
    <source>
        <strain evidence="2">DSM 16338</strain>
    </source>
</reference>
<name>W1IRF5_9GAMM</name>
<protein>
    <submittedName>
        <fullName evidence="2">Uncharacterized protein</fullName>
    </submittedName>
</protein>
<proteinExistence type="predicted"/>
<organism evidence="2 3">
    <name type="scientific">Xenorhabdus szentirmaii DSM 16338</name>
    <dbReference type="NCBI Taxonomy" id="1427518"/>
    <lineage>
        <taxon>Bacteria</taxon>
        <taxon>Pseudomonadati</taxon>
        <taxon>Pseudomonadota</taxon>
        <taxon>Gammaproteobacteria</taxon>
        <taxon>Enterobacterales</taxon>
        <taxon>Morganellaceae</taxon>
        <taxon>Xenorhabdus</taxon>
    </lineage>
</organism>
<feature type="transmembrane region" description="Helical" evidence="1">
    <location>
        <begin position="6"/>
        <end position="24"/>
    </location>
</feature>
<dbReference type="EMBL" id="CBXF010000002">
    <property type="protein sequence ID" value="CDL81009.1"/>
    <property type="molecule type" value="Genomic_DNA"/>
</dbReference>
<comment type="caution">
    <text evidence="2">The sequence shown here is derived from an EMBL/GenBank/DDBJ whole genome shotgun (WGS) entry which is preliminary data.</text>
</comment>